<proteinExistence type="predicted"/>
<reference evidence="2 3" key="1">
    <citation type="submission" date="2021-06" db="EMBL/GenBank/DDBJ databases">
        <authorList>
            <person name="Palmer J.M."/>
        </authorList>
    </citation>
    <scope>NUCLEOTIDE SEQUENCE [LARGE SCALE GENOMIC DNA]</scope>
    <source>
        <strain evidence="2 3">XC_2019</strain>
        <tissue evidence="2">Muscle</tissue>
    </source>
</reference>
<dbReference type="EMBL" id="JAHRIN010045421">
    <property type="protein sequence ID" value="MEQ2207657.1"/>
    <property type="molecule type" value="Genomic_DNA"/>
</dbReference>
<protein>
    <submittedName>
        <fullName evidence="2">Uncharacterized protein</fullName>
    </submittedName>
</protein>
<evidence type="ECO:0000256" key="1">
    <source>
        <dbReference type="SAM" id="MobiDB-lite"/>
    </source>
</evidence>
<feature type="region of interest" description="Disordered" evidence="1">
    <location>
        <begin position="79"/>
        <end position="98"/>
    </location>
</feature>
<sequence length="118" mass="13280">MCIGVYTCNSTYCIISRYQNFIKTIIKSVYDLAQNRVRQQNNISTCPSGLLNSSPQTEHSMAAKPKLTILTRRALAKEAAKRPMLTQEEPKRSTAQSGEFVYSTELALTGEWQVENNC</sequence>
<organism evidence="2 3">
    <name type="scientific">Xenoophorus captivus</name>
    <dbReference type="NCBI Taxonomy" id="1517983"/>
    <lineage>
        <taxon>Eukaryota</taxon>
        <taxon>Metazoa</taxon>
        <taxon>Chordata</taxon>
        <taxon>Craniata</taxon>
        <taxon>Vertebrata</taxon>
        <taxon>Euteleostomi</taxon>
        <taxon>Actinopterygii</taxon>
        <taxon>Neopterygii</taxon>
        <taxon>Teleostei</taxon>
        <taxon>Neoteleostei</taxon>
        <taxon>Acanthomorphata</taxon>
        <taxon>Ovalentaria</taxon>
        <taxon>Atherinomorphae</taxon>
        <taxon>Cyprinodontiformes</taxon>
        <taxon>Goodeidae</taxon>
        <taxon>Xenoophorus</taxon>
    </lineage>
</organism>
<comment type="caution">
    <text evidence="2">The sequence shown here is derived from an EMBL/GenBank/DDBJ whole genome shotgun (WGS) entry which is preliminary data.</text>
</comment>
<accession>A0ABV0RJ03</accession>
<evidence type="ECO:0000313" key="2">
    <source>
        <dbReference type="EMBL" id="MEQ2207657.1"/>
    </source>
</evidence>
<evidence type="ECO:0000313" key="3">
    <source>
        <dbReference type="Proteomes" id="UP001434883"/>
    </source>
</evidence>
<name>A0ABV0RJ03_9TELE</name>
<dbReference type="Proteomes" id="UP001434883">
    <property type="component" value="Unassembled WGS sequence"/>
</dbReference>
<gene>
    <name evidence="2" type="ORF">XENOCAPTIV_016430</name>
</gene>
<keyword evidence="3" id="KW-1185">Reference proteome</keyword>